<accession>A0A5B0RW66</accession>
<reference evidence="2 3" key="1">
    <citation type="submission" date="2019-05" db="EMBL/GenBank/DDBJ databases">
        <title>Emergence of the Ug99 lineage of the wheat stem rust pathogen through somatic hybridization.</title>
        <authorList>
            <person name="Li F."/>
            <person name="Upadhyaya N.M."/>
            <person name="Sperschneider J."/>
            <person name="Matny O."/>
            <person name="Nguyen-Phuc H."/>
            <person name="Mago R."/>
            <person name="Raley C."/>
            <person name="Miller M.E."/>
            <person name="Silverstein K.A.T."/>
            <person name="Henningsen E."/>
            <person name="Hirsch C.D."/>
            <person name="Visser B."/>
            <person name="Pretorius Z.A."/>
            <person name="Steffenson B.J."/>
            <person name="Schwessinger B."/>
            <person name="Dodds P.N."/>
            <person name="Figueroa M."/>
        </authorList>
    </citation>
    <scope>NUCLEOTIDE SEQUENCE [LARGE SCALE GENOMIC DNA]</scope>
    <source>
        <strain evidence="2 3">Ug99</strain>
    </source>
</reference>
<name>A0A5B0RW66_PUCGR</name>
<proteinExistence type="predicted"/>
<evidence type="ECO:0000256" key="1">
    <source>
        <dbReference type="SAM" id="MobiDB-lite"/>
    </source>
</evidence>
<dbReference type="EMBL" id="VDEP01000138">
    <property type="protein sequence ID" value="KAA1129103.1"/>
    <property type="molecule type" value="Genomic_DNA"/>
</dbReference>
<dbReference type="AlphaFoldDB" id="A0A5B0RW66"/>
<organism evidence="2 3">
    <name type="scientific">Puccinia graminis f. sp. tritici</name>
    <dbReference type="NCBI Taxonomy" id="56615"/>
    <lineage>
        <taxon>Eukaryota</taxon>
        <taxon>Fungi</taxon>
        <taxon>Dikarya</taxon>
        <taxon>Basidiomycota</taxon>
        <taxon>Pucciniomycotina</taxon>
        <taxon>Pucciniomycetes</taxon>
        <taxon>Pucciniales</taxon>
        <taxon>Pucciniaceae</taxon>
        <taxon>Puccinia</taxon>
    </lineage>
</organism>
<dbReference type="Proteomes" id="UP000325313">
    <property type="component" value="Unassembled WGS sequence"/>
</dbReference>
<feature type="region of interest" description="Disordered" evidence="1">
    <location>
        <begin position="68"/>
        <end position="89"/>
    </location>
</feature>
<comment type="caution">
    <text evidence="2">The sequence shown here is derived from an EMBL/GenBank/DDBJ whole genome shotgun (WGS) entry which is preliminary data.</text>
</comment>
<gene>
    <name evidence="2" type="ORF">PGTUg99_029556</name>
</gene>
<sequence length="100" mass="10964">MINPKPSIQKKFSSPLYTTELHERRLRRWASARSYRTIQSHNQAPSEIASGCVDYQYVANIGSMTGSSKIIPTGESGESGDGGKPHSSTLYIGFELRGTS</sequence>
<protein>
    <submittedName>
        <fullName evidence="2">Uncharacterized protein</fullName>
    </submittedName>
</protein>
<evidence type="ECO:0000313" key="3">
    <source>
        <dbReference type="Proteomes" id="UP000325313"/>
    </source>
</evidence>
<evidence type="ECO:0000313" key="2">
    <source>
        <dbReference type="EMBL" id="KAA1129103.1"/>
    </source>
</evidence>